<evidence type="ECO:0000313" key="2">
    <source>
        <dbReference type="Proteomes" id="UP000011867"/>
    </source>
</evidence>
<dbReference type="OrthoDB" id="239492at2157"/>
<dbReference type="EMBL" id="HF582854">
    <property type="protein sequence ID" value="CCQ35852.1"/>
    <property type="molecule type" value="Genomic_DNA"/>
</dbReference>
<keyword evidence="2" id="KW-1185">Reference proteome</keyword>
<dbReference type="KEGG" id="nmo:Nmlp_1657"/>
<dbReference type="HOGENOM" id="CLU_1544167_0_0_2"/>
<accession>M1XKG5</accession>
<dbReference type="Pfam" id="PF25257">
    <property type="entry name" value="DUF7858"/>
    <property type="match status" value="1"/>
</dbReference>
<dbReference type="GeneID" id="14650823"/>
<gene>
    <name evidence="1" type="ordered locus">Nmlp_1657</name>
</gene>
<dbReference type="eggNOG" id="arCOG04731">
    <property type="taxonomic scope" value="Archaea"/>
</dbReference>
<protein>
    <submittedName>
        <fullName evidence="1">Uncharacterized protein</fullName>
    </submittedName>
</protein>
<name>M1XKG5_NATM8</name>
<proteinExistence type="predicted"/>
<dbReference type="Proteomes" id="UP000011867">
    <property type="component" value="Chromosome"/>
</dbReference>
<sequence length="164" mass="17063">MTLSEIAAGLEVTTEQRERGVVETDGTDAPLAERLTEFEARLPCCPGRAAAVVDAYTEGASVGRAAAVADVPRTTAAKVLYLLGEPIDPLTPTAKRVLEDWLAGEISRTEARTLAGLGDREFALGAYVATHDPIDGADAVVLGAASTAHPDPLVDARGDPDDLI</sequence>
<reference evidence="1 2" key="1">
    <citation type="journal article" date="2013" name="Genome Announc.">
        <title>Genome of the haloarchaeon Natronomonas moolapensis, a neutrophilic member of a previously haloalkaliphilic genus.</title>
        <authorList>
            <person name="Dyall-Smith M.L."/>
            <person name="Pfeiffer F."/>
            <person name="Oberwinkler T."/>
            <person name="Klee K."/>
            <person name="Rampp M."/>
            <person name="Palm P."/>
            <person name="Gross K."/>
            <person name="Schuster S.C."/>
            <person name="Oesterhelt D."/>
        </authorList>
    </citation>
    <scope>NUCLEOTIDE SEQUENCE [LARGE SCALE GENOMIC DNA]</scope>
    <source>
        <strain evidence="2">DSM 18674 / JCM 14361 / 8.8.11</strain>
    </source>
</reference>
<dbReference type="RefSeq" id="WP_015408690.1">
    <property type="nucleotide sequence ID" value="NC_020388.1"/>
</dbReference>
<dbReference type="AlphaFoldDB" id="M1XKG5"/>
<organism evidence="1 2">
    <name type="scientific">Natronomonas moolapensis (strain DSM 18674 / CECT 7526 / JCM 14361 / 8.8.11)</name>
    <dbReference type="NCBI Taxonomy" id="268739"/>
    <lineage>
        <taxon>Archaea</taxon>
        <taxon>Methanobacteriati</taxon>
        <taxon>Methanobacteriota</taxon>
        <taxon>Stenosarchaea group</taxon>
        <taxon>Halobacteria</taxon>
        <taxon>Halobacteriales</taxon>
        <taxon>Natronomonadaceae</taxon>
        <taxon>Natronomonas</taxon>
    </lineage>
</organism>
<evidence type="ECO:0000313" key="1">
    <source>
        <dbReference type="EMBL" id="CCQ35852.1"/>
    </source>
</evidence>
<dbReference type="InterPro" id="IPR057180">
    <property type="entry name" value="DUF7858"/>
</dbReference>